<dbReference type="Proteomes" id="UP000032180">
    <property type="component" value="Chromosome 5"/>
</dbReference>
<evidence type="ECO:0000256" key="4">
    <source>
        <dbReference type="ARBA" id="ARBA00022989"/>
    </source>
</evidence>
<dbReference type="Gramene" id="LPERR05G07940.2">
    <property type="protein sequence ID" value="LPERR05G07940.2"/>
    <property type="gene ID" value="LPERR05G07940"/>
</dbReference>
<dbReference type="eggNOG" id="KOG1688">
    <property type="taxonomic scope" value="Eukaryota"/>
</dbReference>
<evidence type="ECO:0000313" key="7">
    <source>
        <dbReference type="Proteomes" id="UP000032180"/>
    </source>
</evidence>
<evidence type="ECO:0000256" key="3">
    <source>
        <dbReference type="ARBA" id="ARBA00022692"/>
    </source>
</evidence>
<organism evidence="6 7">
    <name type="scientific">Leersia perrieri</name>
    <dbReference type="NCBI Taxonomy" id="77586"/>
    <lineage>
        <taxon>Eukaryota</taxon>
        <taxon>Viridiplantae</taxon>
        <taxon>Streptophyta</taxon>
        <taxon>Embryophyta</taxon>
        <taxon>Tracheophyta</taxon>
        <taxon>Spermatophyta</taxon>
        <taxon>Magnoliopsida</taxon>
        <taxon>Liliopsida</taxon>
        <taxon>Poales</taxon>
        <taxon>Poaceae</taxon>
        <taxon>BOP clade</taxon>
        <taxon>Oryzoideae</taxon>
        <taxon>Oryzeae</taxon>
        <taxon>Oryzinae</taxon>
        <taxon>Leersia</taxon>
    </lineage>
</organism>
<reference evidence="6 7" key="2">
    <citation type="submission" date="2013-12" db="EMBL/GenBank/DDBJ databases">
        <authorList>
            <person name="Yu Y."/>
            <person name="Lee S."/>
            <person name="de Baynast K."/>
            <person name="Wissotski M."/>
            <person name="Liu L."/>
            <person name="Talag J."/>
            <person name="Goicoechea J."/>
            <person name="Angelova A."/>
            <person name="Jetty R."/>
            <person name="Kudrna D."/>
            <person name="Golser W."/>
            <person name="Rivera L."/>
            <person name="Zhang J."/>
            <person name="Wing R."/>
        </authorList>
    </citation>
    <scope>NUCLEOTIDE SEQUENCE</scope>
</reference>
<evidence type="ECO:0000256" key="2">
    <source>
        <dbReference type="ARBA" id="ARBA00006070"/>
    </source>
</evidence>
<dbReference type="Pfam" id="PF03248">
    <property type="entry name" value="Rer1"/>
    <property type="match status" value="1"/>
</dbReference>
<accession>A0A0D9WEL7</accession>
<keyword evidence="7" id="KW-1185">Reference proteome</keyword>
<keyword evidence="3" id="KW-0812">Transmembrane</keyword>
<dbReference type="Gramene" id="LPERR05G07940.1">
    <property type="protein sequence ID" value="LPERR05G07940.1"/>
    <property type="gene ID" value="LPERR05G07940"/>
</dbReference>
<name>A0A0D9WEL7_9ORYZ</name>
<evidence type="ECO:0000313" key="6">
    <source>
        <dbReference type="EnsemblPlants" id="LPERR05G07940.2"/>
    </source>
</evidence>
<dbReference type="EnsemblPlants" id="LPERR05G07940.2">
    <property type="protein sequence ID" value="LPERR05G07940.2"/>
    <property type="gene ID" value="LPERR05G07940"/>
</dbReference>
<reference evidence="6 7" key="1">
    <citation type="submission" date="2012-08" db="EMBL/GenBank/DDBJ databases">
        <title>Oryza genome evolution.</title>
        <authorList>
            <person name="Wing R.A."/>
        </authorList>
    </citation>
    <scope>NUCLEOTIDE SEQUENCE</scope>
</reference>
<dbReference type="GO" id="GO:0006890">
    <property type="term" value="P:retrograde vesicle-mediated transport, Golgi to endoplasmic reticulum"/>
    <property type="evidence" value="ECO:0007669"/>
    <property type="project" value="TreeGrafter"/>
</dbReference>
<evidence type="ECO:0000256" key="1">
    <source>
        <dbReference type="ARBA" id="ARBA00004141"/>
    </source>
</evidence>
<dbReference type="PANTHER" id="PTHR10743:SF0">
    <property type="entry name" value="PROTEIN RER1"/>
    <property type="match status" value="1"/>
</dbReference>
<dbReference type="AlphaFoldDB" id="A0A0D9WEL7"/>
<dbReference type="GO" id="GO:0000139">
    <property type="term" value="C:Golgi membrane"/>
    <property type="evidence" value="ECO:0007669"/>
    <property type="project" value="TreeGrafter"/>
</dbReference>
<comment type="similarity">
    <text evidence="2">Belongs to the RER1 family.</text>
</comment>
<keyword evidence="4" id="KW-1133">Transmembrane helix</keyword>
<keyword evidence="5" id="KW-0472">Membrane</keyword>
<protein>
    <submittedName>
        <fullName evidence="6">Uncharacterized protein</fullName>
    </submittedName>
</protein>
<sequence>MNSYEQNLEMLELARMVFPCKKCRHHSRRGSPSSLEWTSIGIASDTRNQRGRLPPLWLCSPSQGHGGRRRLRRHGGCIVYLDRSTPHATGRWVATLAGVALRVYLLQGFYIVTFFISPMVDPEANAPVEFKPFTRRLPEFNFWSVLAPMMDLEAVTSSPSSSHHIKDGRTYSRISKSWDQDSSIAAKATDYKMSTTCLSFAEQVVPCNGMVACRRQLPLGTVLVRGSPWHGGSTRLSHLPLIASSRQCHNGISSVF</sequence>
<dbReference type="EnsemblPlants" id="LPERR05G07940.1">
    <property type="protein sequence ID" value="LPERR05G07940.1"/>
    <property type="gene ID" value="LPERR05G07940"/>
</dbReference>
<dbReference type="HOGENOM" id="CLU_1087261_0_0_1"/>
<dbReference type="GO" id="GO:0006621">
    <property type="term" value="P:protein retention in ER lumen"/>
    <property type="evidence" value="ECO:0007669"/>
    <property type="project" value="TreeGrafter"/>
</dbReference>
<reference evidence="6" key="3">
    <citation type="submission" date="2015-04" db="UniProtKB">
        <authorList>
            <consortium name="EnsemblPlants"/>
        </authorList>
    </citation>
    <scope>IDENTIFICATION</scope>
</reference>
<proteinExistence type="inferred from homology"/>
<comment type="subcellular location">
    <subcellularLocation>
        <location evidence="1">Membrane</location>
        <topology evidence="1">Multi-pass membrane protein</topology>
    </subcellularLocation>
</comment>
<dbReference type="InterPro" id="IPR004932">
    <property type="entry name" value="Rer1"/>
</dbReference>
<dbReference type="GO" id="GO:0005783">
    <property type="term" value="C:endoplasmic reticulum"/>
    <property type="evidence" value="ECO:0007669"/>
    <property type="project" value="GOC"/>
</dbReference>
<evidence type="ECO:0000256" key="5">
    <source>
        <dbReference type="ARBA" id="ARBA00023136"/>
    </source>
</evidence>
<dbReference type="PANTHER" id="PTHR10743">
    <property type="entry name" value="PROTEIN RER1"/>
    <property type="match status" value="1"/>
</dbReference>
<dbReference type="STRING" id="77586.A0A0D9WEL7"/>